<dbReference type="GO" id="GO:0000035">
    <property type="term" value="F:acyl binding"/>
    <property type="evidence" value="ECO:0007669"/>
    <property type="project" value="TreeGrafter"/>
</dbReference>
<dbReference type="AlphaFoldDB" id="A0A2S9XCZ7"/>
<dbReference type="UniPathway" id="UPA00094"/>
<keyword evidence="3" id="KW-0276">Fatty acid metabolism</keyword>
<proteinExistence type="inferred from homology"/>
<keyword evidence="3" id="KW-0275">Fatty acid biosynthesis</keyword>
<dbReference type="HAMAP" id="MF_01217">
    <property type="entry name" value="Acyl_carrier"/>
    <property type="match status" value="1"/>
</dbReference>
<dbReference type="Gene3D" id="1.10.1200.10">
    <property type="entry name" value="ACP-like"/>
    <property type="match status" value="1"/>
</dbReference>
<dbReference type="InterPro" id="IPR036736">
    <property type="entry name" value="ACP-like_sf"/>
</dbReference>
<evidence type="ECO:0000256" key="4">
    <source>
        <dbReference type="NCBIfam" id="TIGR00517"/>
    </source>
</evidence>
<keyword evidence="1 3" id="KW-0596">Phosphopantetheine</keyword>
<comment type="subcellular location">
    <subcellularLocation>
        <location evidence="3">Cytoplasm</location>
    </subcellularLocation>
</comment>
<comment type="PTM">
    <text evidence="3">4'-phosphopantetheine is transferred from CoA to a specific serine of apo-ACP by AcpS. This modification is essential for activity because fatty acids are bound in thioester linkage to the sulfhydryl of the prosthetic group.</text>
</comment>
<comment type="similarity">
    <text evidence="3">Belongs to the acyl carrier protein (ACP) family.</text>
</comment>
<keyword evidence="2 3" id="KW-0597">Phosphoprotein</keyword>
<name>A0A2S9XCZ7_9BACT</name>
<dbReference type="RefSeq" id="WP_106395525.1">
    <property type="nucleotide sequence ID" value="NZ_PVNK01000278.1"/>
</dbReference>
<keyword evidence="3" id="KW-0444">Lipid biosynthesis</keyword>
<dbReference type="NCBIfam" id="NF002147">
    <property type="entry name" value="PRK00982.1-1"/>
    <property type="match status" value="1"/>
</dbReference>
<dbReference type="GO" id="GO:0005829">
    <property type="term" value="C:cytosol"/>
    <property type="evidence" value="ECO:0007669"/>
    <property type="project" value="TreeGrafter"/>
</dbReference>
<protein>
    <recommendedName>
        <fullName evidence="3 4">Acyl carrier protein</fullName>
        <shortName evidence="3">ACP</shortName>
    </recommendedName>
</protein>
<sequence length="84" mass="8912">MSDAILDKITGIIAEQLDVESDAVAPEKSFTDDLGADSLAIVELVLALEEEFGIKIPDDQVDSIKTVGDAVNYIKTNAEADSSN</sequence>
<keyword evidence="3" id="KW-0963">Cytoplasm</keyword>
<dbReference type="NCBIfam" id="TIGR00517">
    <property type="entry name" value="acyl_carrier"/>
    <property type="match status" value="1"/>
</dbReference>
<dbReference type="NCBIfam" id="NF002150">
    <property type="entry name" value="PRK00982.1-4"/>
    <property type="match status" value="1"/>
</dbReference>
<keyword evidence="8" id="KW-1185">Reference proteome</keyword>
<dbReference type="Pfam" id="PF00550">
    <property type="entry name" value="PP-binding"/>
    <property type="match status" value="1"/>
</dbReference>
<dbReference type="NCBIfam" id="NF002148">
    <property type="entry name" value="PRK00982.1-2"/>
    <property type="match status" value="1"/>
</dbReference>
<evidence type="ECO:0000256" key="3">
    <source>
        <dbReference type="HAMAP-Rule" id="MF_01217"/>
    </source>
</evidence>
<feature type="domain" description="Carrier" evidence="6">
    <location>
        <begin position="3"/>
        <end position="78"/>
    </location>
</feature>
<evidence type="ECO:0000256" key="2">
    <source>
        <dbReference type="ARBA" id="ARBA00022553"/>
    </source>
</evidence>
<evidence type="ECO:0000259" key="6">
    <source>
        <dbReference type="PROSITE" id="PS50075"/>
    </source>
</evidence>
<evidence type="ECO:0000256" key="1">
    <source>
        <dbReference type="ARBA" id="ARBA00022450"/>
    </source>
</evidence>
<comment type="pathway">
    <text evidence="3 5">Lipid metabolism; fatty acid biosynthesis.</text>
</comment>
<evidence type="ECO:0000313" key="7">
    <source>
        <dbReference type="EMBL" id="PRP90551.1"/>
    </source>
</evidence>
<dbReference type="PROSITE" id="PS50075">
    <property type="entry name" value="CARRIER"/>
    <property type="match status" value="1"/>
</dbReference>
<accession>A0A2S9XCZ7</accession>
<dbReference type="PANTHER" id="PTHR20863">
    <property type="entry name" value="ACYL CARRIER PROTEIN"/>
    <property type="match status" value="1"/>
</dbReference>
<organism evidence="7 8">
    <name type="scientific">Enhygromyxa salina</name>
    <dbReference type="NCBI Taxonomy" id="215803"/>
    <lineage>
        <taxon>Bacteria</taxon>
        <taxon>Pseudomonadati</taxon>
        <taxon>Myxococcota</taxon>
        <taxon>Polyangia</taxon>
        <taxon>Nannocystales</taxon>
        <taxon>Nannocystaceae</taxon>
        <taxon>Enhygromyxa</taxon>
    </lineage>
</organism>
<reference evidence="7 8" key="1">
    <citation type="submission" date="2018-03" db="EMBL/GenBank/DDBJ databases">
        <title>Draft Genome Sequences of the Obligatory Marine Myxobacteria Enhygromyxa salina SWB005.</title>
        <authorList>
            <person name="Poehlein A."/>
            <person name="Moghaddam J.A."/>
            <person name="Harms H."/>
            <person name="Alanjari M."/>
            <person name="Koenig G.M."/>
            <person name="Daniel R."/>
            <person name="Schaeberle T.F."/>
        </authorList>
    </citation>
    <scope>NUCLEOTIDE SEQUENCE [LARGE SCALE GENOMIC DNA]</scope>
    <source>
        <strain evidence="7 8">SWB005</strain>
    </source>
</reference>
<feature type="modified residue" description="O-(pantetheine 4'-phosphoryl)serine" evidence="3">
    <location>
        <position position="38"/>
    </location>
</feature>
<dbReference type="OrthoDB" id="9804551at2"/>
<keyword evidence="3" id="KW-0443">Lipid metabolism</keyword>
<dbReference type="InterPro" id="IPR009081">
    <property type="entry name" value="PP-bd_ACP"/>
</dbReference>
<comment type="function">
    <text evidence="3 5">Carrier of the growing fatty acid chain in fatty acid biosynthesis.</text>
</comment>
<dbReference type="GO" id="GO:0000036">
    <property type="term" value="F:acyl carrier activity"/>
    <property type="evidence" value="ECO:0007669"/>
    <property type="project" value="UniProtKB-UniRule"/>
</dbReference>
<gene>
    <name evidence="7" type="primary">acpP_2</name>
    <name evidence="3" type="synonym">acpP</name>
    <name evidence="7" type="ORF">ENSA5_63540</name>
</gene>
<evidence type="ECO:0000313" key="8">
    <source>
        <dbReference type="Proteomes" id="UP000237968"/>
    </source>
</evidence>
<dbReference type="GO" id="GO:0016020">
    <property type="term" value="C:membrane"/>
    <property type="evidence" value="ECO:0007669"/>
    <property type="project" value="GOC"/>
</dbReference>
<dbReference type="SUPFAM" id="SSF47336">
    <property type="entry name" value="ACP-like"/>
    <property type="match status" value="1"/>
</dbReference>
<dbReference type="Proteomes" id="UP000237968">
    <property type="component" value="Unassembled WGS sequence"/>
</dbReference>
<dbReference type="PANTHER" id="PTHR20863:SF76">
    <property type="entry name" value="CARRIER DOMAIN-CONTAINING PROTEIN"/>
    <property type="match status" value="1"/>
</dbReference>
<evidence type="ECO:0000256" key="5">
    <source>
        <dbReference type="RuleBase" id="RU003545"/>
    </source>
</evidence>
<dbReference type="EMBL" id="PVNK01000278">
    <property type="protein sequence ID" value="PRP90551.1"/>
    <property type="molecule type" value="Genomic_DNA"/>
</dbReference>
<dbReference type="NCBIfam" id="NF002151">
    <property type="entry name" value="PRK00982.1-5"/>
    <property type="match status" value="1"/>
</dbReference>
<dbReference type="InterPro" id="IPR003231">
    <property type="entry name" value="ACP"/>
</dbReference>
<comment type="PTM">
    <text evidence="5">4'-phosphopantetheine is transferred from CoA to a specific serine of apo-ACP by acpS.</text>
</comment>
<dbReference type="GO" id="GO:0009245">
    <property type="term" value="P:lipid A biosynthetic process"/>
    <property type="evidence" value="ECO:0007669"/>
    <property type="project" value="TreeGrafter"/>
</dbReference>
<comment type="caution">
    <text evidence="7">The sequence shown here is derived from an EMBL/GenBank/DDBJ whole genome shotgun (WGS) entry which is preliminary data.</text>
</comment>